<evidence type="ECO:0000313" key="5">
    <source>
        <dbReference type="Proteomes" id="UP000054498"/>
    </source>
</evidence>
<dbReference type="Pfam" id="PF01425">
    <property type="entry name" value="Amidase"/>
    <property type="match status" value="2"/>
</dbReference>
<feature type="domain" description="Amidase" evidence="3">
    <location>
        <begin position="374"/>
        <end position="613"/>
    </location>
</feature>
<evidence type="ECO:0000256" key="1">
    <source>
        <dbReference type="ARBA" id="ARBA00009199"/>
    </source>
</evidence>
<dbReference type="InterPro" id="IPR023631">
    <property type="entry name" value="Amidase_dom"/>
</dbReference>
<comment type="similarity">
    <text evidence="1">Belongs to the amidase family.</text>
</comment>
<evidence type="ECO:0000313" key="4">
    <source>
        <dbReference type="EMBL" id="KIZ06891.1"/>
    </source>
</evidence>
<dbReference type="PANTHER" id="PTHR11895:SF67">
    <property type="entry name" value="AMIDASE DOMAIN-CONTAINING PROTEIN"/>
    <property type="match status" value="1"/>
</dbReference>
<feature type="domain" description="Amidase" evidence="3">
    <location>
        <begin position="136"/>
        <end position="327"/>
    </location>
</feature>
<dbReference type="PANTHER" id="PTHR11895">
    <property type="entry name" value="TRANSAMIDASE"/>
    <property type="match status" value="1"/>
</dbReference>
<dbReference type="GeneID" id="25727822"/>
<dbReference type="KEGG" id="mng:MNEG_1064"/>
<dbReference type="RefSeq" id="XP_013905910.1">
    <property type="nucleotide sequence ID" value="XM_014050456.1"/>
</dbReference>
<reference evidence="4 5" key="1">
    <citation type="journal article" date="2013" name="BMC Genomics">
        <title>Reconstruction of the lipid metabolism for the microalga Monoraphidium neglectum from its genome sequence reveals characteristics suitable for biofuel production.</title>
        <authorList>
            <person name="Bogen C."/>
            <person name="Al-Dilaimi A."/>
            <person name="Albersmeier A."/>
            <person name="Wichmann J."/>
            <person name="Grundmann M."/>
            <person name="Rupp O."/>
            <person name="Lauersen K.J."/>
            <person name="Blifernez-Klassen O."/>
            <person name="Kalinowski J."/>
            <person name="Goesmann A."/>
            <person name="Mussgnug J.H."/>
            <person name="Kruse O."/>
        </authorList>
    </citation>
    <scope>NUCLEOTIDE SEQUENCE [LARGE SCALE GENOMIC DNA]</scope>
    <source>
        <strain evidence="4 5">SAG 48.87</strain>
    </source>
</reference>
<gene>
    <name evidence="4" type="ORF">MNEG_1064</name>
</gene>
<dbReference type="PROSITE" id="PS00571">
    <property type="entry name" value="AMIDASES"/>
    <property type="match status" value="1"/>
</dbReference>
<evidence type="ECO:0000256" key="2">
    <source>
        <dbReference type="SAM" id="MobiDB-lite"/>
    </source>
</evidence>
<dbReference type="EMBL" id="KK100319">
    <property type="protein sequence ID" value="KIZ06891.1"/>
    <property type="molecule type" value="Genomic_DNA"/>
</dbReference>
<organism evidence="4 5">
    <name type="scientific">Monoraphidium neglectum</name>
    <dbReference type="NCBI Taxonomy" id="145388"/>
    <lineage>
        <taxon>Eukaryota</taxon>
        <taxon>Viridiplantae</taxon>
        <taxon>Chlorophyta</taxon>
        <taxon>core chlorophytes</taxon>
        <taxon>Chlorophyceae</taxon>
        <taxon>CS clade</taxon>
        <taxon>Sphaeropleales</taxon>
        <taxon>Selenastraceae</taxon>
        <taxon>Monoraphidium</taxon>
    </lineage>
</organism>
<dbReference type="Proteomes" id="UP000054498">
    <property type="component" value="Unassembled WGS sequence"/>
</dbReference>
<dbReference type="SUPFAM" id="SSF75304">
    <property type="entry name" value="Amidase signature (AS) enzymes"/>
    <property type="match status" value="1"/>
</dbReference>
<name>A0A0D2NRF6_9CHLO</name>
<dbReference type="InterPro" id="IPR020556">
    <property type="entry name" value="Amidase_CS"/>
</dbReference>
<feature type="region of interest" description="Disordered" evidence="2">
    <location>
        <begin position="629"/>
        <end position="650"/>
    </location>
</feature>
<dbReference type="Gene3D" id="3.90.1300.10">
    <property type="entry name" value="Amidase signature (AS) domain"/>
    <property type="match status" value="1"/>
</dbReference>
<dbReference type="OrthoDB" id="421993at2759"/>
<evidence type="ECO:0000259" key="3">
    <source>
        <dbReference type="Pfam" id="PF01425"/>
    </source>
</evidence>
<protein>
    <recommendedName>
        <fullName evidence="3">Amidase domain-containing protein</fullName>
    </recommendedName>
</protein>
<proteinExistence type="inferred from homology"/>
<sequence length="650" mass="66291">MPLKRAREWSLEEAAGAPYDLQELAGPFLAGRAMVAYRSLSEGWLTGGAVHALTLAKNGVPQFMALDIPEAPQVQAALDALGEANSTLSEAALDPKGRPGIRDYHAAYVSGAASPVQVAEAIIGFVSREQGAANWLSDFDPEHLRAQAAASAARYAAGAPLSVLDGVPFAVKDAVDAFPLRTGHGTSFLGDMDGPVADVALEAPCVAALRSLGAVCVGKTQMQEFGLLPTGLNPRLGLTRNPHHLSRIAGGSSGGSACVVAAGVCAFAIGTDGGGSVRIPASLCGVVGLKPTQGRMASDAGTCALITLGPLATSVGDAMIVYAAMACPGSCALSPLKPAAAPGIGEGSGLAAARTAEQAQAEVDAAAAAVKAAAAAPFPEAAMGEDAATRPPLVLPRRLLAEGVDGSSQDALSAAQPLAGLRVGVFKPWFDDSEPAVAEAARGGMGLLSRLGAEVVAITLPELEQLRVASSCIILTEMFGTTRSVYEDPQLRPQLNEDSRIMLSLASRLLASHYTQGLRVRRRQSHHWARAFESCDVIATPGTAAVAHEIAQGAGDSGFMHLPSTAKLLRYSIQANVLGLPALVVPVGAVQEGGARLPTSLQLIGRPWQEATLMRVGAVLEAALAAGGGGAPPPALRMPNPLSKPEAGSP</sequence>
<dbReference type="STRING" id="145388.A0A0D2NRF6"/>
<dbReference type="GO" id="GO:0003824">
    <property type="term" value="F:catalytic activity"/>
    <property type="evidence" value="ECO:0007669"/>
    <property type="project" value="InterPro"/>
</dbReference>
<dbReference type="InterPro" id="IPR036928">
    <property type="entry name" value="AS_sf"/>
</dbReference>
<keyword evidence="5" id="KW-1185">Reference proteome</keyword>
<dbReference type="InterPro" id="IPR000120">
    <property type="entry name" value="Amidase"/>
</dbReference>
<accession>A0A0D2NRF6</accession>
<dbReference type="AlphaFoldDB" id="A0A0D2NRF6"/>